<reference evidence="1" key="1">
    <citation type="journal article" date="2020" name="Stud. Mycol.">
        <title>101 Dothideomycetes genomes: a test case for predicting lifestyles and emergence of pathogens.</title>
        <authorList>
            <person name="Haridas S."/>
            <person name="Albert R."/>
            <person name="Binder M."/>
            <person name="Bloem J."/>
            <person name="Labutti K."/>
            <person name="Salamov A."/>
            <person name="Andreopoulos B."/>
            <person name="Baker S."/>
            <person name="Barry K."/>
            <person name="Bills G."/>
            <person name="Bluhm B."/>
            <person name="Cannon C."/>
            <person name="Castanera R."/>
            <person name="Culley D."/>
            <person name="Daum C."/>
            <person name="Ezra D."/>
            <person name="Gonzalez J."/>
            <person name="Henrissat B."/>
            <person name="Kuo A."/>
            <person name="Liang C."/>
            <person name="Lipzen A."/>
            <person name="Lutzoni F."/>
            <person name="Magnuson J."/>
            <person name="Mondo S."/>
            <person name="Nolan M."/>
            <person name="Ohm R."/>
            <person name="Pangilinan J."/>
            <person name="Park H.-J."/>
            <person name="Ramirez L."/>
            <person name="Alfaro M."/>
            <person name="Sun H."/>
            <person name="Tritt A."/>
            <person name="Yoshinaga Y."/>
            <person name="Zwiers L.-H."/>
            <person name="Turgeon B."/>
            <person name="Goodwin S."/>
            <person name="Spatafora J."/>
            <person name="Crous P."/>
            <person name="Grigoriev I."/>
        </authorList>
    </citation>
    <scope>NUCLEOTIDE SEQUENCE</scope>
    <source>
        <strain evidence="1">CBS 207.26</strain>
    </source>
</reference>
<dbReference type="OrthoDB" id="266718at2759"/>
<gene>
    <name evidence="1" type="ORF">K469DRAFT_697991</name>
</gene>
<name>A0A6A6EI72_9PEZI</name>
<dbReference type="AlphaFoldDB" id="A0A6A6EI72"/>
<proteinExistence type="predicted"/>
<dbReference type="Proteomes" id="UP000800200">
    <property type="component" value="Unassembled WGS sequence"/>
</dbReference>
<dbReference type="EMBL" id="ML994618">
    <property type="protein sequence ID" value="KAF2190765.1"/>
    <property type="molecule type" value="Genomic_DNA"/>
</dbReference>
<accession>A0A6A6EI72</accession>
<organism evidence="1 2">
    <name type="scientific">Zopfia rhizophila CBS 207.26</name>
    <dbReference type="NCBI Taxonomy" id="1314779"/>
    <lineage>
        <taxon>Eukaryota</taxon>
        <taxon>Fungi</taxon>
        <taxon>Dikarya</taxon>
        <taxon>Ascomycota</taxon>
        <taxon>Pezizomycotina</taxon>
        <taxon>Dothideomycetes</taxon>
        <taxon>Dothideomycetes incertae sedis</taxon>
        <taxon>Zopfiaceae</taxon>
        <taxon>Zopfia</taxon>
    </lineage>
</organism>
<sequence>MERSMKFMVLEWLMKELDQYFDRRQRLCNLKDQAIPATQISGAYGVFSSKCSLDGDPRSKEEVISIIYKLGSLDHVPPIPDDALETAEPVALTFMHDCFVVEPQERPSVEVSNW</sequence>
<evidence type="ECO:0000313" key="2">
    <source>
        <dbReference type="Proteomes" id="UP000800200"/>
    </source>
</evidence>
<evidence type="ECO:0000313" key="1">
    <source>
        <dbReference type="EMBL" id="KAF2190765.1"/>
    </source>
</evidence>
<keyword evidence="2" id="KW-1185">Reference proteome</keyword>
<protein>
    <submittedName>
        <fullName evidence="1">Uncharacterized protein</fullName>
    </submittedName>
</protein>